<dbReference type="SUPFAM" id="SSF49452">
    <property type="entry name" value="Starch-binding domain-like"/>
    <property type="match status" value="1"/>
</dbReference>
<dbReference type="SUPFAM" id="SSF53756">
    <property type="entry name" value="UDP-Glycosyltransferase/glycogen phosphorylase"/>
    <property type="match status" value="2"/>
</dbReference>
<dbReference type="NCBIfam" id="TIGR00685">
    <property type="entry name" value="T6PP"/>
    <property type="match status" value="1"/>
</dbReference>
<evidence type="ECO:0000313" key="6">
    <source>
        <dbReference type="Proteomes" id="UP000241890"/>
    </source>
</evidence>
<dbReference type="InterPro" id="IPR003337">
    <property type="entry name" value="Trehalose_PPase"/>
</dbReference>
<dbReference type="SMART" id="SM01065">
    <property type="entry name" value="CBM_2"/>
    <property type="match status" value="1"/>
</dbReference>
<dbReference type="PANTHER" id="PTHR10788">
    <property type="entry name" value="TREHALOSE-6-PHOSPHATE SYNTHASE"/>
    <property type="match status" value="1"/>
</dbReference>
<dbReference type="InterPro" id="IPR013783">
    <property type="entry name" value="Ig-like_fold"/>
</dbReference>
<dbReference type="PROSITE" id="PS51166">
    <property type="entry name" value="CBM20"/>
    <property type="match status" value="1"/>
</dbReference>
<comment type="caution">
    <text evidence="5">The sequence shown here is derived from an EMBL/GenBank/DDBJ whole genome shotgun (WGS) entry which is preliminary data.</text>
</comment>
<dbReference type="GO" id="GO:0005992">
    <property type="term" value="P:trehalose biosynthetic process"/>
    <property type="evidence" value="ECO:0007669"/>
    <property type="project" value="InterPro"/>
</dbReference>
<feature type="compositionally biased region" description="Low complexity" evidence="3">
    <location>
        <begin position="1077"/>
        <end position="1090"/>
    </location>
</feature>
<accession>A0A2R5GMJ6</accession>
<evidence type="ECO:0000313" key="5">
    <source>
        <dbReference type="EMBL" id="GBG30958.1"/>
    </source>
</evidence>
<dbReference type="Gene3D" id="3.40.50.1000">
    <property type="entry name" value="HAD superfamily/HAD-like"/>
    <property type="match status" value="2"/>
</dbReference>
<dbReference type="Pfam" id="PF00982">
    <property type="entry name" value="Glyco_transf_20"/>
    <property type="match status" value="2"/>
</dbReference>
<evidence type="ECO:0000256" key="1">
    <source>
        <dbReference type="ARBA" id="ARBA00005409"/>
    </source>
</evidence>
<organism evidence="5 6">
    <name type="scientific">Hondaea fermentalgiana</name>
    <dbReference type="NCBI Taxonomy" id="2315210"/>
    <lineage>
        <taxon>Eukaryota</taxon>
        <taxon>Sar</taxon>
        <taxon>Stramenopiles</taxon>
        <taxon>Bigyra</taxon>
        <taxon>Labyrinthulomycetes</taxon>
        <taxon>Thraustochytrida</taxon>
        <taxon>Thraustochytriidae</taxon>
        <taxon>Hondaea</taxon>
    </lineage>
</organism>
<dbReference type="InterPro" id="IPR002044">
    <property type="entry name" value="CBM20"/>
</dbReference>
<sequence length="1548" mass="170907">MGRGDVVGVGFNAIAPVQRGETVCLVGDVAALGSGDHRYGVQLVTAPDVFPEWYTAQPIPLPAGQVITYRYCILSGGELSRWEDLPGDKPREIFVESPMTINDTLGLPGAESAVPSATASEEGIDASPSPSPLPSQPSPGAPGEIASQQVPKDGAPEGSSKSGPEDEGLPPTKYRLQHKLTSRPSSTDAGERTHFRERRRKTPELESSDGVMIVSHFLPVKIRRAPPRPQQQQNQQGSPDADGLRGSNSNSSRRDSFSGESLRGSEGIRPSPSPNLSGSEFFMRPSPSPRLSTSMSSVTSHASLASAMSIESNLDGKSTRERSDSETSAVTDWAIEWNESALLSRKKRSAADWMRIVYIGVPNVEPPVQRHERRSLRAALARFRCVPVFLDEEIASLHDQFCYDTLRKLFHHQVDVYGPLPTRWWNAKLHEASWQAYREVNQAFLGICVEEYQDTDLIWVHGYELLLLPSMLARRLKRRKPPIGLFIHSPFPSSEIFRTLSVRDELLIGMLNADQIGFHLYEYARPFLSCCHRILGIPHDGNENDRHGVLTVDYQGRRVLITVCHGGIEAELVRHKLRSEAVATKATALLRAFVVPYPAPSATQPMFVEEKVSAEGKPPLGPVSSVSSLSSAFSGASATTNPTSRPLEPLALNADQVIIAGIDELEFLRGIHFKLVSFEKLLEVERSKNSPWVDQLCMLQVLVHIRPENEESREVLRIVRQLARRINQSFPRAPGRRPAISLLEWTSCSFEDRLSVFSIADIIMITPLRSGLGLYAFEYAVVADERWRVRDGPWAALATSPDADEKVRSVRKHSCLVLSEFTAAFRVLPGSLRCNPWRDDEVLESIQSALRMDVGERKARHKAALQYVVNHDETGWALRVLKDIKTARPMSQENKPEGLTPDGLGLGLQFRAVEFRPNFQHLHDDIIIDSYRSGRSRLIVLDYGGTTVSDDAVPQESNDAGGGVRHKFEFRYRPKGEAIVPSPNMVRVLQALVQDPRNHLFIVSGRERHELEAAFADIPGIGLTAEHGCFYSLPGRRRSSVSSTPGTAPPLVPPMSAGAEMLHAPPLFGAGRRRSRSSSSESQELARVSALSAESAEATAVRGMQRSRKKESDSRKVLEGLTRDWITLSDVFDSSWMDLSEQIMDVYTQRTDGTYIERKGSSIVWQFRDAEPEFAALQASELQDHLHGVLKAFPIEVVSGKGYVEVCPQGIDKGNAVAHILDMVNWPNDDLPDFVLCIGDDIADEAMFEFLHELHTNGKDGTHGVFSRSDSVFGSSMQMLAHSLLGRERGSSLKDEEDPSSTEDPGRGSQGDDAGVDTPPSPPFPLSRHHSRGPIEAWGGELFTCVVGEKPSVAQYYVNDVEEVQSLLEVLARVSTKSRASRSMGDILGPAQNRLDDRGRRTYDSYAALPMHQFHSRSLVGTIREDKAEDMDMVAQPHDDVTDTSAEEGVMEEEEAERDVMYAAASAASAAKHHQSFLDLRTSSDATRGGREVDFRAETRRKKSALASASMPVLSEYFSLDVSQPTSRNAAEFLDLVANDDDDDGITF</sequence>
<dbReference type="SUPFAM" id="SSF56784">
    <property type="entry name" value="HAD-like"/>
    <property type="match status" value="1"/>
</dbReference>
<dbReference type="Pfam" id="PF02358">
    <property type="entry name" value="Trehalose_PPase"/>
    <property type="match status" value="2"/>
</dbReference>
<protein>
    <submittedName>
        <fullName evidence="5">Alpha,alpha-trehalose-phosphate synthase UDP-forming</fullName>
    </submittedName>
</protein>
<evidence type="ECO:0000256" key="2">
    <source>
        <dbReference type="ARBA" id="ARBA00006330"/>
    </source>
</evidence>
<dbReference type="GO" id="GO:2001070">
    <property type="term" value="F:starch binding"/>
    <property type="evidence" value="ECO:0007669"/>
    <property type="project" value="InterPro"/>
</dbReference>
<feature type="compositionally biased region" description="Pro residues" evidence="3">
    <location>
        <begin position="129"/>
        <end position="140"/>
    </location>
</feature>
<feature type="region of interest" description="Disordered" evidence="3">
    <location>
        <begin position="1036"/>
        <end position="1090"/>
    </location>
</feature>
<comment type="similarity">
    <text evidence="2">In the C-terminal section; belongs to the trehalose phosphatase family.</text>
</comment>
<dbReference type="InterPro" id="IPR013784">
    <property type="entry name" value="Carb-bd-like_fold"/>
</dbReference>
<dbReference type="Gene3D" id="3.40.50.2000">
    <property type="entry name" value="Glycogen Phosphorylase B"/>
    <property type="match status" value="2"/>
</dbReference>
<evidence type="ECO:0000259" key="4">
    <source>
        <dbReference type="PROSITE" id="PS51166"/>
    </source>
</evidence>
<dbReference type="FunFam" id="3.40.50.1000:FF:000052">
    <property type="entry name" value="Alpha,alpha-trehalose-phosphate synthase [UDP-forming] 6"/>
    <property type="match status" value="1"/>
</dbReference>
<dbReference type="PANTHER" id="PTHR10788:SF94">
    <property type="entry name" value="ALPHA,ALPHA-TREHALOSE-PHOSPHATE SYNTHASE [UDP-FORMING] 5"/>
    <property type="match status" value="1"/>
</dbReference>
<name>A0A2R5GMJ6_9STRA</name>
<dbReference type="CDD" id="cd05467">
    <property type="entry name" value="CBM20"/>
    <property type="match status" value="1"/>
</dbReference>
<proteinExistence type="inferred from homology"/>
<dbReference type="EMBL" id="BEYU01000086">
    <property type="protein sequence ID" value="GBG30958.1"/>
    <property type="molecule type" value="Genomic_DNA"/>
</dbReference>
<comment type="similarity">
    <text evidence="1">In the N-terminal section; belongs to the glycosyltransferase 20 family.</text>
</comment>
<feature type="domain" description="CBM20" evidence="4">
    <location>
        <begin position="1"/>
        <end position="110"/>
    </location>
</feature>
<gene>
    <name evidence="5" type="ORF">FCC1311_071792</name>
</gene>
<dbReference type="InterPro" id="IPR001830">
    <property type="entry name" value="Glyco_trans_20"/>
</dbReference>
<feature type="region of interest" description="Disordered" evidence="3">
    <location>
        <begin position="104"/>
        <end position="299"/>
    </location>
</feature>
<keyword evidence="6" id="KW-1185">Reference proteome</keyword>
<feature type="region of interest" description="Disordered" evidence="3">
    <location>
        <begin position="1286"/>
        <end position="1331"/>
    </location>
</feature>
<dbReference type="OrthoDB" id="203489at2759"/>
<dbReference type="Gene3D" id="2.60.40.10">
    <property type="entry name" value="Immunoglobulins"/>
    <property type="match status" value="1"/>
</dbReference>
<dbReference type="GO" id="GO:0004805">
    <property type="term" value="F:trehalose-phosphatase activity"/>
    <property type="evidence" value="ECO:0007669"/>
    <property type="project" value="TreeGrafter"/>
</dbReference>
<reference evidence="5 6" key="1">
    <citation type="submission" date="2017-12" db="EMBL/GenBank/DDBJ databases">
        <title>Sequencing, de novo assembly and annotation of complete genome of a new Thraustochytrid species, strain FCC1311.</title>
        <authorList>
            <person name="Sedici K."/>
            <person name="Godart F."/>
            <person name="Aiese Cigliano R."/>
            <person name="Sanseverino W."/>
            <person name="Barakat M."/>
            <person name="Ortet P."/>
            <person name="Marechal E."/>
            <person name="Cagnac O."/>
            <person name="Amato A."/>
        </authorList>
    </citation>
    <scope>NUCLEOTIDE SEQUENCE [LARGE SCALE GENOMIC DNA]</scope>
</reference>
<feature type="compositionally biased region" description="Low complexity" evidence="3">
    <location>
        <begin position="283"/>
        <end position="299"/>
    </location>
</feature>
<dbReference type="Pfam" id="PF00686">
    <property type="entry name" value="CBM_20"/>
    <property type="match status" value="1"/>
</dbReference>
<dbReference type="GO" id="GO:0005829">
    <property type="term" value="C:cytosol"/>
    <property type="evidence" value="ECO:0007669"/>
    <property type="project" value="TreeGrafter"/>
</dbReference>
<evidence type="ECO:0000256" key="3">
    <source>
        <dbReference type="SAM" id="MobiDB-lite"/>
    </source>
</evidence>
<dbReference type="Proteomes" id="UP000241890">
    <property type="component" value="Unassembled WGS sequence"/>
</dbReference>
<dbReference type="InterPro" id="IPR023214">
    <property type="entry name" value="HAD_sf"/>
</dbReference>
<dbReference type="InterPro" id="IPR036412">
    <property type="entry name" value="HAD-like_sf"/>
</dbReference>
<dbReference type="InParanoid" id="A0A2R5GMJ6"/>